<dbReference type="Proteomes" id="UP001152300">
    <property type="component" value="Unassembled WGS sequence"/>
</dbReference>
<proteinExistence type="predicted"/>
<evidence type="ECO:0000256" key="1">
    <source>
        <dbReference type="SAM" id="MobiDB-lite"/>
    </source>
</evidence>
<evidence type="ECO:0000313" key="2">
    <source>
        <dbReference type="EMBL" id="KAJ8058756.1"/>
    </source>
</evidence>
<feature type="region of interest" description="Disordered" evidence="1">
    <location>
        <begin position="1"/>
        <end position="71"/>
    </location>
</feature>
<dbReference type="AlphaFoldDB" id="A0A9X0DCV4"/>
<dbReference type="EMBL" id="JAPEIS010000015">
    <property type="protein sequence ID" value="KAJ8058756.1"/>
    <property type="molecule type" value="Genomic_DNA"/>
</dbReference>
<organism evidence="2 3">
    <name type="scientific">Sclerotinia nivalis</name>
    <dbReference type="NCBI Taxonomy" id="352851"/>
    <lineage>
        <taxon>Eukaryota</taxon>
        <taxon>Fungi</taxon>
        <taxon>Dikarya</taxon>
        <taxon>Ascomycota</taxon>
        <taxon>Pezizomycotina</taxon>
        <taxon>Leotiomycetes</taxon>
        <taxon>Helotiales</taxon>
        <taxon>Sclerotiniaceae</taxon>
        <taxon>Sclerotinia</taxon>
    </lineage>
</organism>
<name>A0A9X0DCV4_9HELO</name>
<feature type="region of interest" description="Disordered" evidence="1">
    <location>
        <begin position="201"/>
        <end position="227"/>
    </location>
</feature>
<evidence type="ECO:0000313" key="3">
    <source>
        <dbReference type="Proteomes" id="UP001152300"/>
    </source>
</evidence>
<feature type="compositionally biased region" description="Basic and acidic residues" evidence="1">
    <location>
        <begin position="212"/>
        <end position="226"/>
    </location>
</feature>
<gene>
    <name evidence="2" type="ORF">OCU04_011745</name>
</gene>
<feature type="compositionally biased region" description="Acidic residues" evidence="1">
    <location>
        <begin position="8"/>
        <end position="29"/>
    </location>
</feature>
<protein>
    <submittedName>
        <fullName evidence="2">Uncharacterized protein</fullName>
    </submittedName>
</protein>
<accession>A0A9X0DCV4</accession>
<keyword evidence="3" id="KW-1185">Reference proteome</keyword>
<comment type="caution">
    <text evidence="2">The sequence shown here is derived from an EMBL/GenBank/DDBJ whole genome shotgun (WGS) entry which is preliminary data.</text>
</comment>
<sequence>MRRRVQYESEDSLLEDESSSIDSFDESDLEKEHHSESESEQEECQISRIRPRGRSSSRPSCHWGDCSSDSGYEEDLEEVRRHSLRSSSMCCEPRFTPSTFVQHDSFAPNFIPIPMVLVPSSYSDTAYYFANSGRNHQYDHNNTMMWPPHLRMDDRGEDWRIRETAANQYGRQNIYIQEMERQENLRRERFGRDYYEGRRERGRYRRNSSSGSERDFRVQDYDEEGRSSGGIRRWFASTLLSSISGG</sequence>
<reference evidence="2" key="1">
    <citation type="submission" date="2022-11" db="EMBL/GenBank/DDBJ databases">
        <title>Genome Resource of Sclerotinia nivalis Strain SnTB1, a Plant Pathogen Isolated from American Ginseng.</title>
        <authorList>
            <person name="Fan S."/>
        </authorList>
    </citation>
    <scope>NUCLEOTIDE SEQUENCE</scope>
    <source>
        <strain evidence="2">SnTB1</strain>
    </source>
</reference>